<gene>
    <name evidence="3" type="ORF">GCM10022268_05580</name>
</gene>
<feature type="chain" id="PRO_5046534364" evidence="2">
    <location>
        <begin position="20"/>
        <end position="546"/>
    </location>
</feature>
<dbReference type="SUPFAM" id="SSF53474">
    <property type="entry name" value="alpha/beta-Hydrolases"/>
    <property type="match status" value="1"/>
</dbReference>
<keyword evidence="2" id="KW-0732">Signal</keyword>
<organism evidence="3 4">
    <name type="scientific">Sphingomonas cynarae</name>
    <dbReference type="NCBI Taxonomy" id="930197"/>
    <lineage>
        <taxon>Bacteria</taxon>
        <taxon>Pseudomonadati</taxon>
        <taxon>Pseudomonadota</taxon>
        <taxon>Alphaproteobacteria</taxon>
        <taxon>Sphingomonadales</taxon>
        <taxon>Sphingomonadaceae</taxon>
        <taxon>Sphingomonas</taxon>
    </lineage>
</organism>
<reference evidence="4" key="1">
    <citation type="journal article" date="2019" name="Int. J. Syst. Evol. Microbiol.">
        <title>The Global Catalogue of Microorganisms (GCM) 10K type strain sequencing project: providing services to taxonomists for standard genome sequencing and annotation.</title>
        <authorList>
            <consortium name="The Broad Institute Genomics Platform"/>
            <consortium name="The Broad Institute Genome Sequencing Center for Infectious Disease"/>
            <person name="Wu L."/>
            <person name="Ma J."/>
        </authorList>
    </citation>
    <scope>NUCLEOTIDE SEQUENCE [LARGE SCALE GENOMIC DNA]</scope>
    <source>
        <strain evidence="4">JCM 17498</strain>
    </source>
</reference>
<feature type="compositionally biased region" description="Low complexity" evidence="1">
    <location>
        <begin position="533"/>
        <end position="546"/>
    </location>
</feature>
<feature type="region of interest" description="Disordered" evidence="1">
    <location>
        <begin position="521"/>
        <end position="546"/>
    </location>
</feature>
<dbReference type="Proteomes" id="UP001500523">
    <property type="component" value="Unassembled WGS sequence"/>
</dbReference>
<accession>A0ABP7D1I0</accession>
<comment type="caution">
    <text evidence="3">The sequence shown here is derived from an EMBL/GenBank/DDBJ whole genome shotgun (WGS) entry which is preliminary data.</text>
</comment>
<dbReference type="InterPro" id="IPR029058">
    <property type="entry name" value="AB_hydrolase_fold"/>
</dbReference>
<dbReference type="InterPro" id="IPR001563">
    <property type="entry name" value="Peptidase_S10"/>
</dbReference>
<evidence type="ECO:0000313" key="4">
    <source>
        <dbReference type="Proteomes" id="UP001500523"/>
    </source>
</evidence>
<dbReference type="RefSeq" id="WP_344691838.1">
    <property type="nucleotide sequence ID" value="NZ_BAABBF010000001.1"/>
</dbReference>
<evidence type="ECO:0000256" key="1">
    <source>
        <dbReference type="SAM" id="MobiDB-lite"/>
    </source>
</evidence>
<protein>
    <submittedName>
        <fullName evidence="3">S10 family peptidase</fullName>
    </submittedName>
</protein>
<evidence type="ECO:0000256" key="2">
    <source>
        <dbReference type="SAM" id="SignalP"/>
    </source>
</evidence>
<sequence>MRLSFLALALLSTATPALAQDAKPAAPAKSHAEMVKQEAEAGWATAPVAEQEVTHRDTVTVGSRRLPYTESAGTLTIRDIEGKPTASMFYTAYTLDGTKPGTRRPVTFFYNGGPGSPSFWLRMGSFAPIRIRTTNPEFIRPAPYDVGPNPDTLLDKTDMVFLDAIGTGYSRPLGDMKPSDFYGTDEDADAFAKAILRYATKFGRWSSPKFLFGESYGTLRSGALAYQLQERGMALNGVVLLSSIMNYGYRQPGLDQVYLNYLPSYAATAWYHNRLPDRPADVATAVAQARAFANGPYMVALAKGQSISDAERDSIAYQMSRLIGLSPDYIKRANLRIDLPRFQKELLRGQARTIGRFDSRYTGIDTDAAGERPETDASSDAISGAYIASFTDYLTGTLKYKTELPYRLSARDAAGWTWNWKHDAPGRGGGGGQNNPNTAIDLAAAMRANPYLKVLSMNGYYDMATPFFGTENDLGHMMLERPQQANLAFTYYPAGHMTYLNPDALRQMKVDLSRWYDDAISDARSSTPPVPPTSAAAAGPAAAGPN</sequence>
<keyword evidence="4" id="KW-1185">Reference proteome</keyword>
<dbReference type="EMBL" id="BAABBF010000001">
    <property type="protein sequence ID" value="GAA3697993.1"/>
    <property type="molecule type" value="Genomic_DNA"/>
</dbReference>
<feature type="signal peptide" evidence="2">
    <location>
        <begin position="1"/>
        <end position="19"/>
    </location>
</feature>
<dbReference type="Pfam" id="PF00450">
    <property type="entry name" value="Peptidase_S10"/>
    <property type="match status" value="1"/>
</dbReference>
<dbReference type="Gene3D" id="3.40.50.1820">
    <property type="entry name" value="alpha/beta hydrolase"/>
    <property type="match status" value="1"/>
</dbReference>
<name>A0ABP7D1I0_9SPHN</name>
<evidence type="ECO:0000313" key="3">
    <source>
        <dbReference type="EMBL" id="GAA3697993.1"/>
    </source>
</evidence>
<proteinExistence type="predicted"/>